<comment type="caution">
    <text evidence="2">The sequence shown here is derived from an EMBL/GenBank/DDBJ whole genome shotgun (WGS) entry which is preliminary data.</text>
</comment>
<dbReference type="EMBL" id="JAATIQ010000382">
    <property type="protein sequence ID" value="KAF4358531.1"/>
    <property type="molecule type" value="Genomic_DNA"/>
</dbReference>
<dbReference type="PANTHER" id="PTHR31642:SF316">
    <property type="entry name" value="PROTEIN ECERIFERUM 26-LIKE"/>
    <property type="match status" value="1"/>
</dbReference>
<dbReference type="AlphaFoldDB" id="A0A7J6EJH6"/>
<protein>
    <submittedName>
        <fullName evidence="2">Uncharacterized protein</fullName>
    </submittedName>
</protein>
<dbReference type="Pfam" id="PF02458">
    <property type="entry name" value="Transferase"/>
    <property type="match status" value="1"/>
</dbReference>
<keyword evidence="5" id="KW-1185">Reference proteome</keyword>
<dbReference type="Gene3D" id="3.30.559.10">
    <property type="entry name" value="Chloramphenicol acetyltransferase-like domain"/>
    <property type="match status" value="2"/>
</dbReference>
<dbReference type="PANTHER" id="PTHR31642">
    <property type="entry name" value="TRICHOTHECENE 3-O-ACETYLTRANSFERASE"/>
    <property type="match status" value="1"/>
</dbReference>
<proteinExistence type="inferred from homology"/>
<dbReference type="Proteomes" id="UP000525078">
    <property type="component" value="Unassembled WGS sequence"/>
</dbReference>
<dbReference type="EMBL" id="JAATIP010000156">
    <property type="protein sequence ID" value="KAF4365880.1"/>
    <property type="molecule type" value="Genomic_DNA"/>
</dbReference>
<dbReference type="InterPro" id="IPR023213">
    <property type="entry name" value="CAT-like_dom_sf"/>
</dbReference>
<name>A0A7J6EJH6_CANSA</name>
<gene>
    <name evidence="3" type="ORF">F8388_002750</name>
    <name evidence="2" type="ORF">G4B88_028380</name>
</gene>
<evidence type="ECO:0000313" key="4">
    <source>
        <dbReference type="Proteomes" id="UP000525078"/>
    </source>
</evidence>
<dbReference type="Proteomes" id="UP000583929">
    <property type="component" value="Unassembled WGS sequence"/>
</dbReference>
<organism evidence="2 5">
    <name type="scientific">Cannabis sativa</name>
    <name type="common">Hemp</name>
    <name type="synonym">Marijuana</name>
    <dbReference type="NCBI Taxonomy" id="3483"/>
    <lineage>
        <taxon>Eukaryota</taxon>
        <taxon>Viridiplantae</taxon>
        <taxon>Streptophyta</taxon>
        <taxon>Embryophyta</taxon>
        <taxon>Tracheophyta</taxon>
        <taxon>Spermatophyta</taxon>
        <taxon>Magnoliopsida</taxon>
        <taxon>eudicotyledons</taxon>
        <taxon>Gunneridae</taxon>
        <taxon>Pentapetalae</taxon>
        <taxon>rosids</taxon>
        <taxon>fabids</taxon>
        <taxon>Rosales</taxon>
        <taxon>Cannabaceae</taxon>
        <taxon>Cannabis</taxon>
    </lineage>
</organism>
<dbReference type="InterPro" id="IPR050317">
    <property type="entry name" value="Plant_Fungal_Acyltransferase"/>
</dbReference>
<evidence type="ECO:0000313" key="3">
    <source>
        <dbReference type="EMBL" id="KAF4365880.1"/>
    </source>
</evidence>
<reference evidence="4 5" key="1">
    <citation type="journal article" date="2020" name="bioRxiv">
        <title>Sequence and annotation of 42 cannabis genomes reveals extensive copy number variation in cannabinoid synthesis and pathogen resistance genes.</title>
        <authorList>
            <person name="Mckernan K.J."/>
            <person name="Helbert Y."/>
            <person name="Kane L.T."/>
            <person name="Ebling H."/>
            <person name="Zhang L."/>
            <person name="Liu B."/>
            <person name="Eaton Z."/>
            <person name="Mclaughlin S."/>
            <person name="Kingan S."/>
            <person name="Baybayan P."/>
            <person name="Concepcion G."/>
            <person name="Jordan M."/>
            <person name="Riva A."/>
            <person name="Barbazuk W."/>
            <person name="Harkins T."/>
        </authorList>
    </citation>
    <scope>NUCLEOTIDE SEQUENCE [LARGE SCALE GENOMIC DNA]</scope>
    <source>
        <strain evidence="4 5">cv. Jamaican Lion 4</strain>
        <strain evidence="2">Father</strain>
        <strain evidence="3">Mother</strain>
        <tissue evidence="2">Leaf</tissue>
    </source>
</reference>
<accession>A0A7J6EJH6</accession>
<comment type="similarity">
    <text evidence="1">Belongs to the plant acyltransferase family.</text>
</comment>
<evidence type="ECO:0000256" key="1">
    <source>
        <dbReference type="ARBA" id="ARBA00009861"/>
    </source>
</evidence>
<evidence type="ECO:0000313" key="5">
    <source>
        <dbReference type="Proteomes" id="UP000583929"/>
    </source>
</evidence>
<evidence type="ECO:0000313" key="2">
    <source>
        <dbReference type="EMBL" id="KAF4358531.1"/>
    </source>
</evidence>
<sequence length="469" mass="51335">MAVSKSRVSVHSTLTAVSSRPVGSGNKTHKFTSLDHAMGLHSLHIVFYYRDNVLKDFDLDPARVSLSDALSLYPQVTGRIARNGDGNWEVKNNDAGVRVVKAQVGASFDEWLRSADGMEEKDLMVWDEMPKDPTNWSPFRIQINEFEGGGVAVGLSCTHMHADPTSATLLFKSWIDTHRGRAIAHPLVNSGSDLCTRPDTNPKKNSVTYYHAKSIARAAPLVKMATATFKFSNAILKQCLSGISESCQDATPFDFLGALFWTRVAQLKILKNNSTYSLSICTDFRKLLKKTPLPLGYYGNALHFSMLSLQVRELSSGSDLGHVVRELHHHVASVDDDEVRSAIDWLESRRKREGEEGNSYGPPFRMYGPELTCLKVDHLGSSCGPNGSVVGPLMYDTAFDEGAEPVHVSYHIGNVEGEGLIMVIPSSEGGLGRVVTVTLPENELAALCEDQTLLGLQPTMLLSGGRGRC</sequence>
<dbReference type="GO" id="GO:0016747">
    <property type="term" value="F:acyltransferase activity, transferring groups other than amino-acyl groups"/>
    <property type="evidence" value="ECO:0007669"/>
    <property type="project" value="TreeGrafter"/>
</dbReference>